<dbReference type="PANTHER" id="PTHR10131:SF138">
    <property type="entry name" value="RE66324P"/>
    <property type="match status" value="1"/>
</dbReference>
<dbReference type="Pfam" id="PF21355">
    <property type="entry name" value="TRAF-mep_MATH"/>
    <property type="match status" value="1"/>
</dbReference>
<dbReference type="OMA" id="HRCTEEK"/>
<evidence type="ECO:0000313" key="2">
    <source>
        <dbReference type="EMBL" id="KAH9382988.1"/>
    </source>
</evidence>
<dbReference type="InterPro" id="IPR008974">
    <property type="entry name" value="TRAF-like"/>
</dbReference>
<comment type="caution">
    <text evidence="2">The sequence shown here is derived from an EMBL/GenBank/DDBJ whole genome shotgun (WGS) entry which is preliminary data.</text>
</comment>
<feature type="domain" description="MATH" evidence="1">
    <location>
        <begin position="231"/>
        <end position="375"/>
    </location>
</feature>
<dbReference type="GO" id="GO:0043122">
    <property type="term" value="P:regulation of canonical NF-kappaB signal transduction"/>
    <property type="evidence" value="ECO:0007669"/>
    <property type="project" value="TreeGrafter"/>
</dbReference>
<dbReference type="AlphaFoldDB" id="A0A9J6H6J3"/>
<proteinExistence type="predicted"/>
<dbReference type="GO" id="GO:0005164">
    <property type="term" value="F:tumor necrosis factor receptor binding"/>
    <property type="evidence" value="ECO:0007669"/>
    <property type="project" value="TreeGrafter"/>
</dbReference>
<dbReference type="OrthoDB" id="6499288at2759"/>
<dbReference type="InterPro" id="IPR002083">
    <property type="entry name" value="MATH/TRAF_dom"/>
</dbReference>
<dbReference type="PROSITE" id="PS50144">
    <property type="entry name" value="MATH"/>
    <property type="match status" value="1"/>
</dbReference>
<dbReference type="GO" id="GO:0009898">
    <property type="term" value="C:cytoplasmic side of plasma membrane"/>
    <property type="evidence" value="ECO:0007669"/>
    <property type="project" value="TreeGrafter"/>
</dbReference>
<dbReference type="EMBL" id="JABSTR010000858">
    <property type="protein sequence ID" value="KAH9382988.1"/>
    <property type="molecule type" value="Genomic_DNA"/>
</dbReference>
<accession>A0A9J6H6J3</accession>
<evidence type="ECO:0000259" key="1">
    <source>
        <dbReference type="PROSITE" id="PS50144"/>
    </source>
</evidence>
<dbReference type="Gene3D" id="2.60.210.10">
    <property type="entry name" value="Apoptosis, Tumor Necrosis Factor Receptor Associated Protein 2, Chain A"/>
    <property type="match status" value="1"/>
</dbReference>
<dbReference type="VEuPathDB" id="VectorBase:HLOH_043454"/>
<organism evidence="2 3">
    <name type="scientific">Haemaphysalis longicornis</name>
    <name type="common">Bush tick</name>
    <dbReference type="NCBI Taxonomy" id="44386"/>
    <lineage>
        <taxon>Eukaryota</taxon>
        <taxon>Metazoa</taxon>
        <taxon>Ecdysozoa</taxon>
        <taxon>Arthropoda</taxon>
        <taxon>Chelicerata</taxon>
        <taxon>Arachnida</taxon>
        <taxon>Acari</taxon>
        <taxon>Parasitiformes</taxon>
        <taxon>Ixodida</taxon>
        <taxon>Ixodoidea</taxon>
        <taxon>Ixodidae</taxon>
        <taxon>Haemaphysalinae</taxon>
        <taxon>Haemaphysalis</taxon>
    </lineage>
</organism>
<reference evidence="2 3" key="1">
    <citation type="journal article" date="2020" name="Cell">
        <title>Large-Scale Comparative Analyses of Tick Genomes Elucidate Their Genetic Diversity and Vector Capacities.</title>
        <authorList>
            <consortium name="Tick Genome and Microbiome Consortium (TIGMIC)"/>
            <person name="Jia N."/>
            <person name="Wang J."/>
            <person name="Shi W."/>
            <person name="Du L."/>
            <person name="Sun Y."/>
            <person name="Zhan W."/>
            <person name="Jiang J.F."/>
            <person name="Wang Q."/>
            <person name="Zhang B."/>
            <person name="Ji P."/>
            <person name="Bell-Sakyi L."/>
            <person name="Cui X.M."/>
            <person name="Yuan T.T."/>
            <person name="Jiang B.G."/>
            <person name="Yang W.F."/>
            <person name="Lam T.T."/>
            <person name="Chang Q.C."/>
            <person name="Ding S.J."/>
            <person name="Wang X.J."/>
            <person name="Zhu J.G."/>
            <person name="Ruan X.D."/>
            <person name="Zhao L."/>
            <person name="Wei J.T."/>
            <person name="Ye R.Z."/>
            <person name="Que T.C."/>
            <person name="Du C.H."/>
            <person name="Zhou Y.H."/>
            <person name="Cheng J.X."/>
            <person name="Dai P.F."/>
            <person name="Guo W.B."/>
            <person name="Han X.H."/>
            <person name="Huang E.J."/>
            <person name="Li L.F."/>
            <person name="Wei W."/>
            <person name="Gao Y.C."/>
            <person name="Liu J.Z."/>
            <person name="Shao H.Z."/>
            <person name="Wang X."/>
            <person name="Wang C.C."/>
            <person name="Yang T.C."/>
            <person name="Huo Q.B."/>
            <person name="Li W."/>
            <person name="Chen H.Y."/>
            <person name="Chen S.E."/>
            <person name="Zhou L.G."/>
            <person name="Ni X.B."/>
            <person name="Tian J.H."/>
            <person name="Sheng Y."/>
            <person name="Liu T."/>
            <person name="Pan Y.S."/>
            <person name="Xia L.Y."/>
            <person name="Li J."/>
            <person name="Zhao F."/>
            <person name="Cao W.C."/>
        </authorList>
    </citation>
    <scope>NUCLEOTIDE SEQUENCE [LARGE SCALE GENOMIC DNA]</scope>
    <source>
        <strain evidence="2">HaeL-2018</strain>
    </source>
</reference>
<sequence>MLSFFFSQVHCWNEVNGCSVVLPASNIIEHVRHGCQHHVTHCPTCTSAVLCRDVCSHLKSRCTKLVLHARSESQDGVDNEKTLLIEFEKKVEQRVRELDDKLAQLSLQCGSQNDKLVVEVRHNINNLKEALTEQFGRATAQTVHRLDRIEERIRELDAKHAQLTLKSGSLSEKLAELLQNAIHLKEAVTEEIGTAFDRNASTIKTLYAEHRESLKTALTTAPVSTEVSNHAKTHQWVLTGYAALKENALKDGWSFSMSDEVYLRGYLMSWGIQFTKDGDSVGLLMSIQLHEGKEDGFLEWPFTKEVKLTVIHPLTLQERLLRERGSASKVCTVFFSRPINGSNVRRIFPNSKIESSDIERHGYVKGDQLLLRFEVLV</sequence>
<protein>
    <recommendedName>
        <fullName evidence="1">MATH domain-containing protein</fullName>
    </recommendedName>
</protein>
<dbReference type="InterPro" id="IPR049342">
    <property type="entry name" value="TRAF1-6_MATH_dom"/>
</dbReference>
<dbReference type="SUPFAM" id="SSF49599">
    <property type="entry name" value="TRAF domain-like"/>
    <property type="match status" value="2"/>
</dbReference>
<gene>
    <name evidence="2" type="ORF">HPB48_023625</name>
</gene>
<evidence type="ECO:0000313" key="3">
    <source>
        <dbReference type="Proteomes" id="UP000821853"/>
    </source>
</evidence>
<dbReference type="Proteomes" id="UP000821853">
    <property type="component" value="Unassembled WGS sequence"/>
</dbReference>
<keyword evidence="3" id="KW-1185">Reference proteome</keyword>
<dbReference type="PANTHER" id="PTHR10131">
    <property type="entry name" value="TNF RECEPTOR ASSOCIATED FACTOR"/>
    <property type="match status" value="1"/>
</dbReference>
<name>A0A9J6H6J3_HAELO</name>